<evidence type="ECO:0000256" key="1">
    <source>
        <dbReference type="ARBA" id="ARBA00000198"/>
    </source>
</evidence>
<gene>
    <name evidence="10" type="ORF">SE17_38885</name>
</gene>
<evidence type="ECO:0000256" key="3">
    <source>
        <dbReference type="ARBA" id="ARBA00013253"/>
    </source>
</evidence>
<keyword evidence="5" id="KW-0547">Nucleotide-binding</keyword>
<evidence type="ECO:0000256" key="6">
    <source>
        <dbReference type="ARBA" id="ARBA00022777"/>
    </source>
</evidence>
<dbReference type="Proteomes" id="UP000050509">
    <property type="component" value="Unassembled WGS sequence"/>
</dbReference>
<dbReference type="PATRIC" id="fig|186479.3.peg.5714"/>
<evidence type="ECO:0000256" key="4">
    <source>
        <dbReference type="ARBA" id="ARBA00022679"/>
    </source>
</evidence>
<dbReference type="GO" id="GO:0003848">
    <property type="term" value="F:2-amino-4-hydroxy-6-hydroxymethyldihydropteridine diphosphokinase activity"/>
    <property type="evidence" value="ECO:0007669"/>
    <property type="project" value="UniProtKB-EC"/>
</dbReference>
<accession>A0A0P9D6N1</accession>
<dbReference type="GO" id="GO:0046656">
    <property type="term" value="P:folic acid biosynthetic process"/>
    <property type="evidence" value="ECO:0007669"/>
    <property type="project" value="UniProtKB-KW"/>
</dbReference>
<comment type="pathway">
    <text evidence="2">Cofactor biosynthesis; tetrahydrofolate biosynthesis; 2-amino-4-hydroxy-6-hydroxymethyl-7,8-dihydropteridine diphosphate from 7,8-dihydroneopterin triphosphate: step 4/4.</text>
</comment>
<dbReference type="PANTHER" id="PTHR43071:SF1">
    <property type="entry name" value="2-AMINO-4-HYDROXY-6-HYDROXYMETHYLDIHYDROPTERIDINE PYROPHOSPHOKINASE"/>
    <property type="match status" value="1"/>
</dbReference>
<proteinExistence type="predicted"/>
<reference evidence="10 11" key="1">
    <citation type="submission" date="2015-09" db="EMBL/GenBank/DDBJ databases">
        <title>Draft genome sequence of Kouleothrix aurantiaca JCM 19913.</title>
        <authorList>
            <person name="Hemp J."/>
        </authorList>
    </citation>
    <scope>NUCLEOTIDE SEQUENCE [LARGE SCALE GENOMIC DNA]</scope>
    <source>
        <strain evidence="10 11">COM-B</strain>
    </source>
</reference>
<dbReference type="GO" id="GO:0016301">
    <property type="term" value="F:kinase activity"/>
    <property type="evidence" value="ECO:0007669"/>
    <property type="project" value="UniProtKB-KW"/>
</dbReference>
<sequence length="174" mass="18736">MDHSPATTIYLALGANLGDRRGAIAQAVARLAPAVEVECVAALYETEPAYVLDQPRFLNTVLRGRTALGPGELLALLKQIEADLGRTATVRYGPRAIDLDIMLYGNERIDTAVLTVPHPRMAERPFVLVPLAEIAPDLVPPGWNVSVGALAAAVRGQGDVVRRYGELSDVERED</sequence>
<feature type="domain" description="7,8-dihydro-6-hydroxymethylpterin-pyrophosphokinase" evidence="9">
    <location>
        <begin position="91"/>
        <end position="102"/>
    </location>
</feature>
<evidence type="ECO:0000256" key="8">
    <source>
        <dbReference type="ARBA" id="ARBA00022909"/>
    </source>
</evidence>
<keyword evidence="7" id="KW-0067">ATP-binding</keyword>
<evidence type="ECO:0000259" key="9">
    <source>
        <dbReference type="PROSITE" id="PS00794"/>
    </source>
</evidence>
<dbReference type="Gene3D" id="3.30.70.560">
    <property type="entry name" value="7,8-Dihydro-6-hydroxymethylpterin-pyrophosphokinase HPPK"/>
    <property type="match status" value="1"/>
</dbReference>
<dbReference type="EMBL" id="LJCR01002776">
    <property type="protein sequence ID" value="KPV48289.1"/>
    <property type="molecule type" value="Genomic_DNA"/>
</dbReference>
<dbReference type="AlphaFoldDB" id="A0A0P9D6N1"/>
<dbReference type="InterPro" id="IPR000550">
    <property type="entry name" value="Hppk"/>
</dbReference>
<keyword evidence="4" id="KW-0808">Transferase</keyword>
<protein>
    <recommendedName>
        <fullName evidence="3">2-amino-4-hydroxy-6-hydroxymethyldihydropteridine diphosphokinase</fullName>
        <ecNumber evidence="3">2.7.6.3</ecNumber>
    </recommendedName>
</protein>
<dbReference type="Pfam" id="PF01288">
    <property type="entry name" value="HPPK"/>
    <property type="match status" value="1"/>
</dbReference>
<comment type="catalytic activity">
    <reaction evidence="1">
        <text>6-hydroxymethyl-7,8-dihydropterin + ATP = (7,8-dihydropterin-6-yl)methyl diphosphate + AMP + H(+)</text>
        <dbReference type="Rhea" id="RHEA:11412"/>
        <dbReference type="ChEBI" id="CHEBI:15378"/>
        <dbReference type="ChEBI" id="CHEBI:30616"/>
        <dbReference type="ChEBI" id="CHEBI:44841"/>
        <dbReference type="ChEBI" id="CHEBI:72950"/>
        <dbReference type="ChEBI" id="CHEBI:456215"/>
        <dbReference type="EC" id="2.7.6.3"/>
    </reaction>
</comment>
<comment type="caution">
    <text evidence="10">The sequence shown here is derived from an EMBL/GenBank/DDBJ whole genome shotgun (WGS) entry which is preliminary data.</text>
</comment>
<dbReference type="InterPro" id="IPR035907">
    <property type="entry name" value="Hppk_sf"/>
</dbReference>
<dbReference type="NCBIfam" id="TIGR01498">
    <property type="entry name" value="folK"/>
    <property type="match status" value="1"/>
</dbReference>
<evidence type="ECO:0000313" key="11">
    <source>
        <dbReference type="Proteomes" id="UP000050509"/>
    </source>
</evidence>
<dbReference type="GO" id="GO:0005524">
    <property type="term" value="F:ATP binding"/>
    <property type="evidence" value="ECO:0007669"/>
    <property type="project" value="UniProtKB-KW"/>
</dbReference>
<keyword evidence="6" id="KW-0418">Kinase</keyword>
<keyword evidence="11" id="KW-1185">Reference proteome</keyword>
<dbReference type="CDD" id="cd00483">
    <property type="entry name" value="HPPK"/>
    <property type="match status" value="1"/>
</dbReference>
<dbReference type="UniPathway" id="UPA00077">
    <property type="reaction ID" value="UER00155"/>
</dbReference>
<dbReference type="SUPFAM" id="SSF55083">
    <property type="entry name" value="6-hydroxymethyl-7,8-dihydropterin pyrophosphokinase, HPPK"/>
    <property type="match status" value="1"/>
</dbReference>
<evidence type="ECO:0000256" key="7">
    <source>
        <dbReference type="ARBA" id="ARBA00022840"/>
    </source>
</evidence>
<organism evidence="10 11">
    <name type="scientific">Kouleothrix aurantiaca</name>
    <dbReference type="NCBI Taxonomy" id="186479"/>
    <lineage>
        <taxon>Bacteria</taxon>
        <taxon>Bacillati</taxon>
        <taxon>Chloroflexota</taxon>
        <taxon>Chloroflexia</taxon>
        <taxon>Chloroflexales</taxon>
        <taxon>Roseiflexineae</taxon>
        <taxon>Roseiflexaceae</taxon>
        <taxon>Kouleothrix</taxon>
    </lineage>
</organism>
<dbReference type="EC" id="2.7.6.3" evidence="3"/>
<keyword evidence="8" id="KW-0289">Folate biosynthesis</keyword>
<dbReference type="PROSITE" id="PS00794">
    <property type="entry name" value="HPPK"/>
    <property type="match status" value="1"/>
</dbReference>
<dbReference type="PANTHER" id="PTHR43071">
    <property type="entry name" value="2-AMINO-4-HYDROXY-6-HYDROXYMETHYLDIHYDROPTERIDINE PYROPHOSPHOKINASE"/>
    <property type="match status" value="1"/>
</dbReference>
<dbReference type="GO" id="GO:0046654">
    <property type="term" value="P:tetrahydrofolate biosynthetic process"/>
    <property type="evidence" value="ECO:0007669"/>
    <property type="project" value="UniProtKB-UniPathway"/>
</dbReference>
<evidence type="ECO:0000256" key="5">
    <source>
        <dbReference type="ARBA" id="ARBA00022741"/>
    </source>
</evidence>
<evidence type="ECO:0000256" key="2">
    <source>
        <dbReference type="ARBA" id="ARBA00005051"/>
    </source>
</evidence>
<evidence type="ECO:0000313" key="10">
    <source>
        <dbReference type="EMBL" id="KPV48289.1"/>
    </source>
</evidence>
<name>A0A0P9D6N1_9CHLR</name>